<dbReference type="FunFam" id="3.20.20.70:FF:000138">
    <property type="entry name" value="NADPH dehydrogenase 1"/>
    <property type="match status" value="1"/>
</dbReference>
<evidence type="ECO:0000313" key="3">
    <source>
        <dbReference type="Proteomes" id="UP000054007"/>
    </source>
</evidence>
<dbReference type="InterPro" id="IPR013785">
    <property type="entry name" value="Aldolase_TIM"/>
</dbReference>
<dbReference type="GO" id="GO:0003959">
    <property type="term" value="F:NADPH dehydrogenase activity"/>
    <property type="evidence" value="ECO:0007669"/>
    <property type="project" value="TreeGrafter"/>
</dbReference>
<dbReference type="InterPro" id="IPR001155">
    <property type="entry name" value="OxRdtase_FMN_N"/>
</dbReference>
<organism evidence="2 3">
    <name type="scientific">Cylindrobasidium torrendii FP15055 ss-10</name>
    <dbReference type="NCBI Taxonomy" id="1314674"/>
    <lineage>
        <taxon>Eukaryota</taxon>
        <taxon>Fungi</taxon>
        <taxon>Dikarya</taxon>
        <taxon>Basidiomycota</taxon>
        <taxon>Agaricomycotina</taxon>
        <taxon>Agaricomycetes</taxon>
        <taxon>Agaricomycetidae</taxon>
        <taxon>Agaricales</taxon>
        <taxon>Marasmiineae</taxon>
        <taxon>Physalacriaceae</taxon>
        <taxon>Cylindrobasidium</taxon>
    </lineage>
</organism>
<dbReference type="Gene3D" id="3.20.20.70">
    <property type="entry name" value="Aldolase class I"/>
    <property type="match status" value="1"/>
</dbReference>
<dbReference type="Proteomes" id="UP000054007">
    <property type="component" value="Unassembled WGS sequence"/>
</dbReference>
<dbReference type="PANTHER" id="PTHR22893">
    <property type="entry name" value="NADH OXIDOREDUCTASE-RELATED"/>
    <property type="match status" value="1"/>
</dbReference>
<dbReference type="Pfam" id="PF00724">
    <property type="entry name" value="Oxidored_FMN"/>
    <property type="match status" value="1"/>
</dbReference>
<dbReference type="PANTHER" id="PTHR22893:SF91">
    <property type="entry name" value="NADPH DEHYDROGENASE 2-RELATED"/>
    <property type="match status" value="1"/>
</dbReference>
<protein>
    <submittedName>
        <fullName evidence="2">NADH:flavin oxidoreductase/NADH oxidase</fullName>
    </submittedName>
</protein>
<keyword evidence="3" id="KW-1185">Reference proteome</keyword>
<dbReference type="GO" id="GO:0010181">
    <property type="term" value="F:FMN binding"/>
    <property type="evidence" value="ECO:0007669"/>
    <property type="project" value="InterPro"/>
</dbReference>
<reference evidence="2 3" key="1">
    <citation type="journal article" date="2015" name="Fungal Genet. Biol.">
        <title>Evolution of novel wood decay mechanisms in Agaricales revealed by the genome sequences of Fistulina hepatica and Cylindrobasidium torrendii.</title>
        <authorList>
            <person name="Floudas D."/>
            <person name="Held B.W."/>
            <person name="Riley R."/>
            <person name="Nagy L.G."/>
            <person name="Koehler G."/>
            <person name="Ransdell A.S."/>
            <person name="Younus H."/>
            <person name="Chow J."/>
            <person name="Chiniquy J."/>
            <person name="Lipzen A."/>
            <person name="Tritt A."/>
            <person name="Sun H."/>
            <person name="Haridas S."/>
            <person name="LaButti K."/>
            <person name="Ohm R.A."/>
            <person name="Kues U."/>
            <person name="Blanchette R.A."/>
            <person name="Grigoriev I.V."/>
            <person name="Minto R.E."/>
            <person name="Hibbett D.S."/>
        </authorList>
    </citation>
    <scope>NUCLEOTIDE SEQUENCE [LARGE SCALE GENOMIC DNA]</scope>
    <source>
        <strain evidence="2 3">FP15055 ss-10</strain>
    </source>
</reference>
<gene>
    <name evidence="2" type="ORF">CYLTODRAFT_434923</name>
</gene>
<sequence>MSSHKLFEPTVVGGLPLKHRIVLAPLTRFRTVEGHVPYVPTVKEYYSQRASAPGTLLIAEGTFVAHKAGGFIHTPGIWSPEQVRAWKEIVDAVHARGSFIFLQLFANGRAASQDGMPTEPVELVSASAIPLTGASSTAGLPRALTVEEIQEYVELFATAAQNAVHGAGFDGVEIHGANGYLLDQFLQDTANKRTDAYGGSVENRARFLLEATKAAVDRVGQDKVGVRLSPWSTFQDMGMDDPKPTFAYVAEQLRRSYPDFAYLHVVEPRIDGATDSKSGDGESNDFLRKIWSPKPYITAGAYGRDNAIEHVDKTGDLVAFGRHFISNPDLVRRLKEDIPLSKYDRDTFYTTEYTGKGYSDYPFAQ</sequence>
<evidence type="ECO:0000313" key="2">
    <source>
        <dbReference type="EMBL" id="KIY72081.1"/>
    </source>
</evidence>
<dbReference type="EMBL" id="KN880447">
    <property type="protein sequence ID" value="KIY72081.1"/>
    <property type="molecule type" value="Genomic_DNA"/>
</dbReference>
<dbReference type="InterPro" id="IPR045247">
    <property type="entry name" value="Oye-like"/>
</dbReference>
<evidence type="ECO:0000259" key="1">
    <source>
        <dbReference type="Pfam" id="PF00724"/>
    </source>
</evidence>
<accession>A0A0D7BR38</accession>
<dbReference type="STRING" id="1314674.A0A0D7BR38"/>
<dbReference type="AlphaFoldDB" id="A0A0D7BR38"/>
<name>A0A0D7BR38_9AGAR</name>
<proteinExistence type="predicted"/>
<dbReference type="OrthoDB" id="276546at2759"/>
<dbReference type="CDD" id="cd02933">
    <property type="entry name" value="OYE_like_FMN"/>
    <property type="match status" value="1"/>
</dbReference>
<dbReference type="SUPFAM" id="SSF51395">
    <property type="entry name" value="FMN-linked oxidoreductases"/>
    <property type="match status" value="1"/>
</dbReference>
<feature type="domain" description="NADH:flavin oxidoreductase/NADH oxidase N-terminal" evidence="1">
    <location>
        <begin position="5"/>
        <end position="340"/>
    </location>
</feature>